<organism evidence="3 4">
    <name type="scientific">Actinophytocola glycyrrhizae</name>
    <dbReference type="NCBI Taxonomy" id="2044873"/>
    <lineage>
        <taxon>Bacteria</taxon>
        <taxon>Bacillati</taxon>
        <taxon>Actinomycetota</taxon>
        <taxon>Actinomycetes</taxon>
        <taxon>Pseudonocardiales</taxon>
        <taxon>Pseudonocardiaceae</taxon>
    </lineage>
</organism>
<dbReference type="RefSeq" id="WP_378053631.1">
    <property type="nucleotide sequence ID" value="NZ_JBHSIS010000002.1"/>
</dbReference>
<keyword evidence="1" id="KW-0378">Hydrolase</keyword>
<comment type="caution">
    <text evidence="3">The sequence shown here is derived from an EMBL/GenBank/DDBJ whole genome shotgun (WGS) entry which is preliminary data.</text>
</comment>
<gene>
    <name evidence="3" type="ORF">ACFPCV_01540</name>
</gene>
<dbReference type="CDD" id="cd05829">
    <property type="entry name" value="Sortase_F"/>
    <property type="match status" value="1"/>
</dbReference>
<dbReference type="InterPro" id="IPR042001">
    <property type="entry name" value="Sortase_F"/>
</dbReference>
<feature type="region of interest" description="Disordered" evidence="2">
    <location>
        <begin position="104"/>
        <end position="148"/>
    </location>
</feature>
<dbReference type="Pfam" id="PF04203">
    <property type="entry name" value="Sortase"/>
    <property type="match status" value="1"/>
</dbReference>
<proteinExistence type="predicted"/>
<dbReference type="Gene3D" id="2.40.260.10">
    <property type="entry name" value="Sortase"/>
    <property type="match status" value="1"/>
</dbReference>
<feature type="compositionally biased region" description="Pro residues" evidence="2">
    <location>
        <begin position="118"/>
        <end position="143"/>
    </location>
</feature>
<accession>A0ABV9RUB0</accession>
<evidence type="ECO:0000313" key="4">
    <source>
        <dbReference type="Proteomes" id="UP001595859"/>
    </source>
</evidence>
<dbReference type="SUPFAM" id="SSF63817">
    <property type="entry name" value="Sortase"/>
    <property type="match status" value="1"/>
</dbReference>
<dbReference type="EMBL" id="JBHSIS010000002">
    <property type="protein sequence ID" value="MFC4852168.1"/>
    <property type="molecule type" value="Genomic_DNA"/>
</dbReference>
<evidence type="ECO:0000256" key="1">
    <source>
        <dbReference type="ARBA" id="ARBA00022801"/>
    </source>
</evidence>
<evidence type="ECO:0000256" key="2">
    <source>
        <dbReference type="SAM" id="MobiDB-lite"/>
    </source>
</evidence>
<keyword evidence="4" id="KW-1185">Reference proteome</keyword>
<sequence length="287" mass="29641">MAGGHRSPDPPDAASLDAASRAVLRADHLWQGTPPQTRPAWADEGAAAWEVWTREKARPVAVPVAVAALVVAAVAAALTTVPGPVAGTPVAVTQPARKVFRPAAPPEAVPAEPTANAPAPPPPAPPPPAAPKPPPPPPPPPQAQAPGTVRLAQGGTATLIRKEVVDGVLPVPDGVREATWWGAPFDGARGATVLAGHVNWKGATGPFAELWEARVGDQVTVVGADGATFRYRVRRLVTVHKDELPSRAQELFGQDGGHRLVLVTCGGRWVGGPAGYEENRVVIAESI</sequence>
<protein>
    <submittedName>
        <fullName evidence="3">Class F sortase</fullName>
    </submittedName>
</protein>
<dbReference type="Proteomes" id="UP001595859">
    <property type="component" value="Unassembled WGS sequence"/>
</dbReference>
<name>A0ABV9RUB0_9PSEU</name>
<dbReference type="InterPro" id="IPR023365">
    <property type="entry name" value="Sortase_dom-sf"/>
</dbReference>
<evidence type="ECO:0000313" key="3">
    <source>
        <dbReference type="EMBL" id="MFC4852168.1"/>
    </source>
</evidence>
<reference evidence="4" key="1">
    <citation type="journal article" date="2019" name="Int. J. Syst. Evol. Microbiol.">
        <title>The Global Catalogue of Microorganisms (GCM) 10K type strain sequencing project: providing services to taxonomists for standard genome sequencing and annotation.</title>
        <authorList>
            <consortium name="The Broad Institute Genomics Platform"/>
            <consortium name="The Broad Institute Genome Sequencing Center for Infectious Disease"/>
            <person name="Wu L."/>
            <person name="Ma J."/>
        </authorList>
    </citation>
    <scope>NUCLEOTIDE SEQUENCE [LARGE SCALE GENOMIC DNA]</scope>
    <source>
        <strain evidence="4">ZS-22-S1</strain>
    </source>
</reference>
<dbReference type="InterPro" id="IPR005754">
    <property type="entry name" value="Sortase"/>
</dbReference>